<dbReference type="AlphaFoldDB" id="A0AAW2DAK3"/>
<feature type="non-terminal residue" evidence="1">
    <location>
        <position position="1"/>
    </location>
</feature>
<sequence>YFGEEGKKGFWRGMKFKTPAYFGEEEESCSHTPEEEGRGRRRSLLLPAVAHRRFSILPQNEYVR</sequence>
<proteinExistence type="predicted"/>
<protein>
    <submittedName>
        <fullName evidence="1">Uncharacterized protein</fullName>
    </submittedName>
</protein>
<keyword evidence="2" id="KW-1185">Reference proteome</keyword>
<accession>A0AAW2DAK3</accession>
<dbReference type="EMBL" id="JAZDWU010000003">
    <property type="protein sequence ID" value="KAL0006639.1"/>
    <property type="molecule type" value="Genomic_DNA"/>
</dbReference>
<reference evidence="1 2" key="1">
    <citation type="submission" date="2024-01" db="EMBL/GenBank/DDBJ databases">
        <title>A telomere-to-telomere, gap-free genome of sweet tea (Lithocarpus litseifolius).</title>
        <authorList>
            <person name="Zhou J."/>
        </authorList>
    </citation>
    <scope>NUCLEOTIDE SEQUENCE [LARGE SCALE GENOMIC DNA]</scope>
    <source>
        <strain evidence="1">Zhou-2022a</strain>
        <tissue evidence="1">Leaf</tissue>
    </source>
</reference>
<dbReference type="Proteomes" id="UP001459277">
    <property type="component" value="Unassembled WGS sequence"/>
</dbReference>
<comment type="caution">
    <text evidence="1">The sequence shown here is derived from an EMBL/GenBank/DDBJ whole genome shotgun (WGS) entry which is preliminary data.</text>
</comment>
<evidence type="ECO:0000313" key="2">
    <source>
        <dbReference type="Proteomes" id="UP001459277"/>
    </source>
</evidence>
<name>A0AAW2DAK3_9ROSI</name>
<gene>
    <name evidence="1" type="ORF">SO802_008141</name>
</gene>
<organism evidence="1 2">
    <name type="scientific">Lithocarpus litseifolius</name>
    <dbReference type="NCBI Taxonomy" id="425828"/>
    <lineage>
        <taxon>Eukaryota</taxon>
        <taxon>Viridiplantae</taxon>
        <taxon>Streptophyta</taxon>
        <taxon>Embryophyta</taxon>
        <taxon>Tracheophyta</taxon>
        <taxon>Spermatophyta</taxon>
        <taxon>Magnoliopsida</taxon>
        <taxon>eudicotyledons</taxon>
        <taxon>Gunneridae</taxon>
        <taxon>Pentapetalae</taxon>
        <taxon>rosids</taxon>
        <taxon>fabids</taxon>
        <taxon>Fagales</taxon>
        <taxon>Fagaceae</taxon>
        <taxon>Lithocarpus</taxon>
    </lineage>
</organism>
<evidence type="ECO:0000313" key="1">
    <source>
        <dbReference type="EMBL" id="KAL0006639.1"/>
    </source>
</evidence>